<keyword evidence="2" id="KW-0813">Transport</keyword>
<dbReference type="RefSeq" id="WP_209658141.1">
    <property type="nucleotide sequence ID" value="NZ_JAGGLI010000001.1"/>
</dbReference>
<evidence type="ECO:0000259" key="5">
    <source>
        <dbReference type="PROSITE" id="PS50893"/>
    </source>
</evidence>
<keyword evidence="4 6" id="KW-0067">ATP-binding</keyword>
<dbReference type="InterPro" id="IPR027417">
    <property type="entry name" value="P-loop_NTPase"/>
</dbReference>
<sequence length="257" mass="29018">MDDKLLKTENLVKIYGTKIQTKVLHGVNLDIDYKEFVSIIGPSGSGKTTLLNILGTLDNASSGKILFRGKDLTLMNDKELAEFRNINLGFIFQFHHLLPEFTALENVLIPTWIKYKSPTSKLMDRAKELLEIVGLKERMNNKSTDLSGGQQQRVAIARSLINNPALVLADEPTGNLDTESTDQVYELLRTINKDMGTTFIVVTHDRHLASKSDRVIEMIDGNIDKDYLTASKGENLWECLAPEHCIYFQKKFKSTEK</sequence>
<comment type="similarity">
    <text evidence="1">Belongs to the ABC transporter superfamily.</text>
</comment>
<dbReference type="PANTHER" id="PTHR42798">
    <property type="entry name" value="LIPOPROTEIN-RELEASING SYSTEM ATP-BINDING PROTEIN LOLD"/>
    <property type="match status" value="1"/>
</dbReference>
<gene>
    <name evidence="6" type="ORF">J2Z35_000047</name>
</gene>
<dbReference type="PANTHER" id="PTHR42798:SF7">
    <property type="entry name" value="ALPHA-D-RIBOSE 1-METHYLPHOSPHONATE 5-TRIPHOSPHATE SYNTHASE SUBUNIT PHNL"/>
    <property type="match status" value="1"/>
</dbReference>
<comment type="caution">
    <text evidence="6">The sequence shown here is derived from an EMBL/GenBank/DDBJ whole genome shotgun (WGS) entry which is preliminary data.</text>
</comment>
<dbReference type="SUPFAM" id="SSF52540">
    <property type="entry name" value="P-loop containing nucleoside triphosphate hydrolases"/>
    <property type="match status" value="1"/>
</dbReference>
<reference evidence="6 7" key="1">
    <citation type="submission" date="2021-03" db="EMBL/GenBank/DDBJ databases">
        <title>Genomic Encyclopedia of Type Strains, Phase IV (KMG-IV): sequencing the most valuable type-strain genomes for metagenomic binning, comparative biology and taxonomic classification.</title>
        <authorList>
            <person name="Goeker M."/>
        </authorList>
    </citation>
    <scope>NUCLEOTIDE SEQUENCE [LARGE SCALE GENOMIC DNA]</scope>
    <source>
        <strain evidence="6 7">DSM 27512</strain>
    </source>
</reference>
<dbReference type="EMBL" id="JAGGLI010000001">
    <property type="protein sequence ID" value="MBP2026258.1"/>
    <property type="molecule type" value="Genomic_DNA"/>
</dbReference>
<keyword evidence="6" id="KW-0449">Lipoprotein</keyword>
<evidence type="ECO:0000313" key="6">
    <source>
        <dbReference type="EMBL" id="MBP2026258.1"/>
    </source>
</evidence>
<proteinExistence type="inferred from homology"/>
<name>A0ABS4KES1_9FIRM</name>
<dbReference type="PROSITE" id="PS00211">
    <property type="entry name" value="ABC_TRANSPORTER_1"/>
    <property type="match status" value="1"/>
</dbReference>
<evidence type="ECO:0000256" key="2">
    <source>
        <dbReference type="ARBA" id="ARBA00022448"/>
    </source>
</evidence>
<organism evidence="6 7">
    <name type="scientific">Acetoanaerobium pronyense</name>
    <dbReference type="NCBI Taxonomy" id="1482736"/>
    <lineage>
        <taxon>Bacteria</taxon>
        <taxon>Bacillati</taxon>
        <taxon>Bacillota</taxon>
        <taxon>Clostridia</taxon>
        <taxon>Peptostreptococcales</taxon>
        <taxon>Filifactoraceae</taxon>
        <taxon>Acetoanaerobium</taxon>
    </lineage>
</organism>
<keyword evidence="6" id="KW-0378">Hydrolase</keyword>
<evidence type="ECO:0000256" key="3">
    <source>
        <dbReference type="ARBA" id="ARBA00022741"/>
    </source>
</evidence>
<evidence type="ECO:0000256" key="4">
    <source>
        <dbReference type="ARBA" id="ARBA00022840"/>
    </source>
</evidence>
<dbReference type="InterPro" id="IPR017911">
    <property type="entry name" value="MacB-like_ATP-bd"/>
</dbReference>
<dbReference type="Gene3D" id="3.40.50.300">
    <property type="entry name" value="P-loop containing nucleotide triphosphate hydrolases"/>
    <property type="match status" value="1"/>
</dbReference>
<accession>A0ABS4KES1</accession>
<keyword evidence="7" id="KW-1185">Reference proteome</keyword>
<keyword evidence="3" id="KW-0547">Nucleotide-binding</keyword>
<dbReference type="InterPro" id="IPR017871">
    <property type="entry name" value="ABC_transporter-like_CS"/>
</dbReference>
<dbReference type="InterPro" id="IPR003593">
    <property type="entry name" value="AAA+_ATPase"/>
</dbReference>
<evidence type="ECO:0000256" key="1">
    <source>
        <dbReference type="ARBA" id="ARBA00005417"/>
    </source>
</evidence>
<feature type="domain" description="ABC transporter" evidence="5">
    <location>
        <begin position="6"/>
        <end position="245"/>
    </location>
</feature>
<dbReference type="PROSITE" id="PS50893">
    <property type="entry name" value="ABC_TRANSPORTER_2"/>
    <property type="match status" value="1"/>
</dbReference>
<protein>
    <submittedName>
        <fullName evidence="6">Lipoprotein-releasing system ATP-binding protein</fullName>
        <ecNumber evidence="6">3.6.3.-</ecNumber>
    </submittedName>
</protein>
<dbReference type="GO" id="GO:0005524">
    <property type="term" value="F:ATP binding"/>
    <property type="evidence" value="ECO:0007669"/>
    <property type="project" value="UniProtKB-KW"/>
</dbReference>
<dbReference type="CDD" id="cd03255">
    <property type="entry name" value="ABC_MJ0796_LolCDE_FtsE"/>
    <property type="match status" value="1"/>
</dbReference>
<dbReference type="GO" id="GO:0016787">
    <property type="term" value="F:hydrolase activity"/>
    <property type="evidence" value="ECO:0007669"/>
    <property type="project" value="UniProtKB-KW"/>
</dbReference>
<dbReference type="Pfam" id="PF00005">
    <property type="entry name" value="ABC_tran"/>
    <property type="match status" value="1"/>
</dbReference>
<dbReference type="InterPro" id="IPR003439">
    <property type="entry name" value="ABC_transporter-like_ATP-bd"/>
</dbReference>
<dbReference type="EC" id="3.6.3.-" evidence="6"/>
<dbReference type="Proteomes" id="UP001314903">
    <property type="component" value="Unassembled WGS sequence"/>
</dbReference>
<dbReference type="SMART" id="SM00382">
    <property type="entry name" value="AAA"/>
    <property type="match status" value="1"/>
</dbReference>
<evidence type="ECO:0000313" key="7">
    <source>
        <dbReference type="Proteomes" id="UP001314903"/>
    </source>
</evidence>